<dbReference type="FunFam" id="3.40.50.1400:FF:000002">
    <property type="entry name" value="Ferrochelatase"/>
    <property type="match status" value="1"/>
</dbReference>
<comment type="similarity">
    <text evidence="1 9 10">Belongs to the ferrochelatase family.</text>
</comment>
<dbReference type="UniPathway" id="UPA00252">
    <property type="reaction ID" value="UER00325"/>
</dbReference>
<evidence type="ECO:0000256" key="9">
    <source>
        <dbReference type="HAMAP-Rule" id="MF_00323"/>
    </source>
</evidence>
<dbReference type="EC" id="4.98.1.1" evidence="9 10"/>
<dbReference type="InterPro" id="IPR019772">
    <property type="entry name" value="Ferrochelatase_AS"/>
</dbReference>
<dbReference type="Pfam" id="PF00762">
    <property type="entry name" value="Ferrochelatase"/>
    <property type="match status" value="1"/>
</dbReference>
<dbReference type="InterPro" id="IPR001015">
    <property type="entry name" value="Ferrochelatase"/>
</dbReference>
<proteinExistence type="inferred from homology"/>
<dbReference type="KEGG" id="otr:OTERR_10770"/>
<comment type="pathway">
    <text evidence="9 10">Porphyrin-containing compound metabolism; protoheme biosynthesis; protoheme from protoporphyrin-IX: step 1/1.</text>
</comment>
<keyword evidence="6 9" id="KW-0456">Lyase</keyword>
<dbReference type="PANTHER" id="PTHR11108:SF1">
    <property type="entry name" value="FERROCHELATASE, MITOCHONDRIAL"/>
    <property type="match status" value="1"/>
</dbReference>
<organism evidence="11 12">
    <name type="scientific">Oryzomicrobium terrae</name>
    <dbReference type="NCBI Taxonomy" id="1735038"/>
    <lineage>
        <taxon>Bacteria</taxon>
        <taxon>Pseudomonadati</taxon>
        <taxon>Pseudomonadota</taxon>
        <taxon>Betaproteobacteria</taxon>
        <taxon>Rhodocyclales</taxon>
        <taxon>Rhodocyclaceae</taxon>
        <taxon>Oryzomicrobium</taxon>
    </lineage>
</organism>
<protein>
    <recommendedName>
        <fullName evidence="9 10">Ferrochelatase</fullName>
        <ecNumber evidence="9 10">4.98.1.1</ecNumber>
    </recommendedName>
    <alternativeName>
        <fullName evidence="9">Heme synthase</fullName>
    </alternativeName>
    <alternativeName>
        <fullName evidence="9">Protoheme ferro-lyase</fullName>
    </alternativeName>
</protein>
<dbReference type="InterPro" id="IPR033659">
    <property type="entry name" value="Ferrochelatase_N"/>
</dbReference>
<dbReference type="Gene3D" id="3.40.50.1400">
    <property type="match status" value="2"/>
</dbReference>
<evidence type="ECO:0000256" key="1">
    <source>
        <dbReference type="ARBA" id="ARBA00007718"/>
    </source>
</evidence>
<keyword evidence="3 9" id="KW-0479">Metal-binding</keyword>
<evidence type="ECO:0000313" key="11">
    <source>
        <dbReference type="EMBL" id="QEL64553.1"/>
    </source>
</evidence>
<evidence type="ECO:0000313" key="12">
    <source>
        <dbReference type="Proteomes" id="UP000323671"/>
    </source>
</evidence>
<dbReference type="AlphaFoldDB" id="A0A5C1E6R6"/>
<evidence type="ECO:0000256" key="7">
    <source>
        <dbReference type="ARBA" id="ARBA00023244"/>
    </source>
</evidence>
<feature type="binding site" evidence="9">
    <location>
        <position position="216"/>
    </location>
    <ligand>
        <name>Fe(2+)</name>
        <dbReference type="ChEBI" id="CHEBI:29033"/>
    </ligand>
</feature>
<accession>A0A5C1E6R6</accession>
<keyword evidence="2 9" id="KW-0963">Cytoplasm</keyword>
<comment type="function">
    <text evidence="9 10">Catalyzes the ferrous insertion into protoporphyrin IX.</text>
</comment>
<evidence type="ECO:0000256" key="2">
    <source>
        <dbReference type="ARBA" id="ARBA00022490"/>
    </source>
</evidence>
<dbReference type="CDD" id="cd00419">
    <property type="entry name" value="Ferrochelatase_C"/>
    <property type="match status" value="1"/>
</dbReference>
<keyword evidence="5 9" id="KW-0350">Heme biosynthesis</keyword>
<gene>
    <name evidence="9 11" type="primary">hemH</name>
    <name evidence="11" type="ORF">OTERR_10770</name>
</gene>
<dbReference type="HAMAP" id="MF_00323">
    <property type="entry name" value="Ferrochelatase"/>
    <property type="match status" value="1"/>
</dbReference>
<evidence type="ECO:0000256" key="6">
    <source>
        <dbReference type="ARBA" id="ARBA00023239"/>
    </source>
</evidence>
<comment type="catalytic activity">
    <reaction evidence="8">
        <text>Fe-coproporphyrin III + 2 H(+) = coproporphyrin III + Fe(2+)</text>
        <dbReference type="Rhea" id="RHEA:49572"/>
        <dbReference type="ChEBI" id="CHEBI:15378"/>
        <dbReference type="ChEBI" id="CHEBI:29033"/>
        <dbReference type="ChEBI" id="CHEBI:68438"/>
        <dbReference type="ChEBI" id="CHEBI:131725"/>
        <dbReference type="EC" id="4.99.1.9"/>
    </reaction>
    <physiologicalReaction direction="right-to-left" evidence="8">
        <dbReference type="Rhea" id="RHEA:49574"/>
    </physiologicalReaction>
</comment>
<dbReference type="NCBIfam" id="TIGR00109">
    <property type="entry name" value="hemH"/>
    <property type="match status" value="1"/>
</dbReference>
<keyword evidence="12" id="KW-1185">Reference proteome</keyword>
<keyword evidence="7 9" id="KW-0627">Porphyrin biosynthesis</keyword>
<comment type="catalytic activity">
    <reaction evidence="9 10">
        <text>heme b + 2 H(+) = protoporphyrin IX + Fe(2+)</text>
        <dbReference type="Rhea" id="RHEA:22584"/>
        <dbReference type="ChEBI" id="CHEBI:15378"/>
        <dbReference type="ChEBI" id="CHEBI:29033"/>
        <dbReference type="ChEBI" id="CHEBI:57306"/>
        <dbReference type="ChEBI" id="CHEBI:60344"/>
        <dbReference type="EC" id="4.98.1.1"/>
    </reaction>
</comment>
<evidence type="ECO:0000256" key="3">
    <source>
        <dbReference type="ARBA" id="ARBA00022723"/>
    </source>
</evidence>
<dbReference type="EMBL" id="CP022579">
    <property type="protein sequence ID" value="QEL64553.1"/>
    <property type="molecule type" value="Genomic_DNA"/>
</dbReference>
<comment type="subcellular location">
    <subcellularLocation>
        <location evidence="9 10">Cytoplasm</location>
    </subcellularLocation>
</comment>
<dbReference type="GO" id="GO:0046872">
    <property type="term" value="F:metal ion binding"/>
    <property type="evidence" value="ECO:0007669"/>
    <property type="project" value="UniProtKB-KW"/>
</dbReference>
<dbReference type="PROSITE" id="PS00534">
    <property type="entry name" value="FERROCHELATASE"/>
    <property type="match status" value="1"/>
</dbReference>
<sequence>MPRFQPEPPFKHGTPPQTAVVLVNLGSPDSPTPEAVRRYLKEFLSDPRVVEIPKAVWWPILNGIILNTRPKQSAAKYATIWTPEGSPLKVHTERQAKLLKGLLGERGHRVTVTWAMRYGSPALPEVLDRLKAENHTRILLLPAYPQYSASTTATVLDQAGQWLAGLRNQPELRSQRSFADDPGYIAALAASVREHWQAHGKPAENDPSYRLVMSFHGVPKRTLDLGDPYHCECHKTARLLARALGLPEQQVLTTFQSRFGKAEWLQPYTAPTLTKLPQDGVTRVDVLCPGFVADCLETLEEIAQEVKADFLNAGGQVFHYLPCLNERPDWIAALADLAERQLAGWPTKAPRDDQGLAESVARARLLGARE</sequence>
<dbReference type="GO" id="GO:0004325">
    <property type="term" value="F:ferrochelatase activity"/>
    <property type="evidence" value="ECO:0007669"/>
    <property type="project" value="UniProtKB-UniRule"/>
</dbReference>
<dbReference type="CDD" id="cd03411">
    <property type="entry name" value="Ferrochelatase_N"/>
    <property type="match status" value="1"/>
</dbReference>
<dbReference type="GO" id="GO:0005737">
    <property type="term" value="C:cytoplasm"/>
    <property type="evidence" value="ECO:0007669"/>
    <property type="project" value="UniProtKB-SubCell"/>
</dbReference>
<dbReference type="Proteomes" id="UP000323671">
    <property type="component" value="Chromosome"/>
</dbReference>
<dbReference type="InterPro" id="IPR033644">
    <property type="entry name" value="Ferrochelatase_C"/>
</dbReference>
<dbReference type="PANTHER" id="PTHR11108">
    <property type="entry name" value="FERROCHELATASE"/>
    <property type="match status" value="1"/>
</dbReference>
<evidence type="ECO:0000256" key="10">
    <source>
        <dbReference type="RuleBase" id="RU000607"/>
    </source>
</evidence>
<dbReference type="SUPFAM" id="SSF53800">
    <property type="entry name" value="Chelatase"/>
    <property type="match status" value="1"/>
</dbReference>
<evidence type="ECO:0000256" key="5">
    <source>
        <dbReference type="ARBA" id="ARBA00023133"/>
    </source>
</evidence>
<reference evidence="11 12" key="1">
    <citation type="submission" date="2017-07" db="EMBL/GenBank/DDBJ databases">
        <title>Complete genome sequence of Oryzomicrobium terrae TPP412.</title>
        <authorList>
            <person name="Chiu L.-W."/>
            <person name="Lo K.-J."/>
            <person name="Tsai Y.-M."/>
            <person name="Lin S.-S."/>
            <person name="Kuo C.-H."/>
            <person name="Liu C.-T."/>
        </authorList>
    </citation>
    <scope>NUCLEOTIDE SEQUENCE [LARGE SCALE GENOMIC DNA]</scope>
    <source>
        <strain evidence="11 12">TPP412</strain>
    </source>
</reference>
<name>A0A5C1E6R6_9RHOO</name>
<evidence type="ECO:0000256" key="8">
    <source>
        <dbReference type="ARBA" id="ARBA00024536"/>
    </source>
</evidence>
<feature type="binding site" evidence="9">
    <location>
        <position position="297"/>
    </location>
    <ligand>
        <name>Fe(2+)</name>
        <dbReference type="ChEBI" id="CHEBI:29033"/>
    </ligand>
</feature>
<dbReference type="RefSeq" id="WP_054622393.1">
    <property type="nucleotide sequence ID" value="NZ_CP022579.1"/>
</dbReference>
<evidence type="ECO:0000256" key="4">
    <source>
        <dbReference type="ARBA" id="ARBA00023004"/>
    </source>
</evidence>
<keyword evidence="4 9" id="KW-0408">Iron</keyword>
<dbReference type="GO" id="GO:0006783">
    <property type="term" value="P:heme biosynthetic process"/>
    <property type="evidence" value="ECO:0007669"/>
    <property type="project" value="UniProtKB-UniRule"/>
</dbReference>